<feature type="signal peptide" evidence="4">
    <location>
        <begin position="1"/>
        <end position="20"/>
    </location>
</feature>
<evidence type="ECO:0000313" key="6">
    <source>
        <dbReference type="Proteomes" id="UP001139648"/>
    </source>
</evidence>
<dbReference type="InterPro" id="IPR001343">
    <property type="entry name" value="Hemolysn_Ca-bd"/>
</dbReference>
<evidence type="ECO:0000256" key="3">
    <source>
        <dbReference type="SAM" id="MobiDB-lite"/>
    </source>
</evidence>
<comment type="caution">
    <text evidence="5">The sequence shown here is derived from an EMBL/GenBank/DDBJ whole genome shotgun (WGS) entry which is preliminary data.</text>
</comment>
<proteinExistence type="predicted"/>
<evidence type="ECO:0000256" key="1">
    <source>
        <dbReference type="ARBA" id="ARBA00004613"/>
    </source>
</evidence>
<accession>A0A9X2GQA3</accession>
<dbReference type="RefSeq" id="WP_308210821.1">
    <property type="nucleotide sequence ID" value="NZ_BAABKA010000027.1"/>
</dbReference>
<dbReference type="InterPro" id="IPR018511">
    <property type="entry name" value="Hemolysin-typ_Ca-bd_CS"/>
</dbReference>
<dbReference type="GO" id="GO:0005576">
    <property type="term" value="C:extracellular region"/>
    <property type="evidence" value="ECO:0007669"/>
    <property type="project" value="UniProtKB-SubCell"/>
</dbReference>
<evidence type="ECO:0000313" key="5">
    <source>
        <dbReference type="EMBL" id="MCP2361962.1"/>
    </source>
</evidence>
<dbReference type="PANTHER" id="PTHR38340">
    <property type="entry name" value="S-LAYER PROTEIN"/>
    <property type="match status" value="1"/>
</dbReference>
<feature type="chain" id="PRO_5040866375" evidence="4">
    <location>
        <begin position="21"/>
        <end position="192"/>
    </location>
</feature>
<reference evidence="5" key="1">
    <citation type="submission" date="2022-06" db="EMBL/GenBank/DDBJ databases">
        <title>Sequencing the genomes of 1000 actinobacteria strains.</title>
        <authorList>
            <person name="Klenk H.-P."/>
        </authorList>
    </citation>
    <scope>NUCLEOTIDE SEQUENCE</scope>
    <source>
        <strain evidence="5">DSM 46694</strain>
    </source>
</reference>
<gene>
    <name evidence="5" type="ORF">HD597_008982</name>
</gene>
<dbReference type="InterPro" id="IPR050557">
    <property type="entry name" value="RTX_toxin/Mannuronan_C5-epim"/>
</dbReference>
<keyword evidence="6" id="KW-1185">Reference proteome</keyword>
<feature type="region of interest" description="Disordered" evidence="3">
    <location>
        <begin position="122"/>
        <end position="192"/>
    </location>
</feature>
<dbReference type="Proteomes" id="UP001139648">
    <property type="component" value="Unassembled WGS sequence"/>
</dbReference>
<dbReference type="PANTHER" id="PTHR38340:SF1">
    <property type="entry name" value="S-LAYER PROTEIN"/>
    <property type="match status" value="1"/>
</dbReference>
<keyword evidence="2" id="KW-0964">Secreted</keyword>
<protein>
    <submittedName>
        <fullName evidence="5">Ca2+-binding RTX toxin-like protein</fullName>
    </submittedName>
</protein>
<dbReference type="Gene3D" id="2.150.10.10">
    <property type="entry name" value="Serralysin-like metalloprotease, C-terminal"/>
    <property type="match status" value="1"/>
</dbReference>
<evidence type="ECO:0000256" key="4">
    <source>
        <dbReference type="SAM" id="SignalP"/>
    </source>
</evidence>
<feature type="compositionally biased region" description="Basic and acidic residues" evidence="3">
    <location>
        <begin position="133"/>
        <end position="150"/>
    </location>
</feature>
<dbReference type="GO" id="GO:0005509">
    <property type="term" value="F:calcium ion binding"/>
    <property type="evidence" value="ECO:0007669"/>
    <property type="project" value="InterPro"/>
</dbReference>
<dbReference type="EMBL" id="JAMZEB010000002">
    <property type="protein sequence ID" value="MCP2361962.1"/>
    <property type="molecule type" value="Genomic_DNA"/>
</dbReference>
<sequence length="192" mass="19647">MTLPALLTTLALLSPQAAVTEPEFAGTCTVVGQELRYTAEPGVANELTLTRAKYNLHLHDGAGPIKGCTPDAEPGDVMSFAVLKRVKISVGDGDDRVDMKAPDLVVIQGGDGDDVLRAGTNEDLLIGGDGDDDLRGGDGKDELNGGKGDDELNGGKGNDELNGGKGEDGLEGGPDTDTCDGGPGPDTLENCE</sequence>
<dbReference type="PRINTS" id="PR00313">
    <property type="entry name" value="CABNDNGRPT"/>
</dbReference>
<organism evidence="5 6">
    <name type="scientific">Nonomuraea thailandensis</name>
    <dbReference type="NCBI Taxonomy" id="1188745"/>
    <lineage>
        <taxon>Bacteria</taxon>
        <taxon>Bacillati</taxon>
        <taxon>Actinomycetota</taxon>
        <taxon>Actinomycetes</taxon>
        <taxon>Streptosporangiales</taxon>
        <taxon>Streptosporangiaceae</taxon>
        <taxon>Nonomuraea</taxon>
    </lineage>
</organism>
<comment type="subcellular location">
    <subcellularLocation>
        <location evidence="1">Secreted</location>
    </subcellularLocation>
</comment>
<dbReference type="InterPro" id="IPR011049">
    <property type="entry name" value="Serralysin-like_metalloprot_C"/>
</dbReference>
<dbReference type="AlphaFoldDB" id="A0A9X2GQA3"/>
<dbReference type="PROSITE" id="PS00330">
    <property type="entry name" value="HEMOLYSIN_CALCIUM"/>
    <property type="match status" value="4"/>
</dbReference>
<evidence type="ECO:0000256" key="2">
    <source>
        <dbReference type="ARBA" id="ARBA00022525"/>
    </source>
</evidence>
<name>A0A9X2GQA3_9ACTN</name>
<keyword evidence="4" id="KW-0732">Signal</keyword>
<dbReference type="SUPFAM" id="SSF51120">
    <property type="entry name" value="beta-Roll"/>
    <property type="match status" value="1"/>
</dbReference>
<dbReference type="Pfam" id="PF00353">
    <property type="entry name" value="HemolysinCabind"/>
    <property type="match status" value="1"/>
</dbReference>